<accession>A0A7G9S6K3</accession>
<dbReference type="Pfam" id="PF13343">
    <property type="entry name" value="SBP_bac_6"/>
    <property type="match status" value="1"/>
</dbReference>
<dbReference type="PANTHER" id="PTHR30006:SF2">
    <property type="entry name" value="ABC TRANSPORTER SUBSTRATE-BINDING PROTEIN"/>
    <property type="match status" value="1"/>
</dbReference>
<evidence type="ECO:0000313" key="4">
    <source>
        <dbReference type="Proteomes" id="UP000515934"/>
    </source>
</evidence>
<dbReference type="GO" id="GO:0030288">
    <property type="term" value="C:outer membrane-bounded periplasmic space"/>
    <property type="evidence" value="ECO:0007669"/>
    <property type="project" value="TreeGrafter"/>
</dbReference>
<protein>
    <submittedName>
        <fullName evidence="3">Thiamine ABC transporter substrate-binding protein</fullName>
    </submittedName>
</protein>
<dbReference type="GO" id="GO:0030976">
    <property type="term" value="F:thiamine pyrophosphate binding"/>
    <property type="evidence" value="ECO:0007669"/>
    <property type="project" value="TreeGrafter"/>
</dbReference>
<name>A0A7G9S6K3_9MICO</name>
<sequence length="370" mass="38723">MTYVRNRSTARLVAISALPLAAALALTSCSNGGADEAETGTESSAVTLVVHDSFIDGEAFSAAAKEATGYDVEVMTAGDGGELTNKLVLTQGAPIADAFFGVDNTFASRIIDGGVAAPVDASILPAGALELAHAVNPDGTEEDSVPLVPIDMGATCINIDTAWFAEQGIAEPESFEDLTEEQYRDLTVLLDPTASSTGASFMIATVAAFGEEGFADYWKQLDENGARIVQGWSDAYYGEFTGASDTGTRPIVLSYSSSPAFTVNEDGTASTTRALLDTCSTQVEYAGVLEGAANPEGAQAVIEYLLSSEFQQSIPDEMYMYPVDESAELPAAWAEFAPLPAEGQTHDLSSSEVQAGLQDWLRTLGDTVGL</sequence>
<reference evidence="3 4" key="1">
    <citation type="submission" date="2020-08" db="EMBL/GenBank/DDBJ databases">
        <title>Genome sequence of Leucobacter denitrificans KACC 14055T.</title>
        <authorList>
            <person name="Hyun D.-W."/>
            <person name="Bae J.-W."/>
        </authorList>
    </citation>
    <scope>NUCLEOTIDE SEQUENCE [LARGE SCALE GENOMIC DNA]</scope>
    <source>
        <strain evidence="3 4">KACC 14055</strain>
    </source>
</reference>
<proteinExistence type="predicted"/>
<keyword evidence="1 2" id="KW-0732">Signal</keyword>
<dbReference type="PROSITE" id="PS51257">
    <property type="entry name" value="PROKAR_LIPOPROTEIN"/>
    <property type="match status" value="1"/>
</dbReference>
<keyword evidence="4" id="KW-1185">Reference proteome</keyword>
<dbReference type="KEGG" id="ldn:H9L06_03940"/>
<gene>
    <name evidence="3" type="ORF">H9L06_03940</name>
</gene>
<dbReference type="EMBL" id="CP060716">
    <property type="protein sequence ID" value="QNN63478.1"/>
    <property type="molecule type" value="Genomic_DNA"/>
</dbReference>
<dbReference type="SUPFAM" id="SSF53850">
    <property type="entry name" value="Periplasmic binding protein-like II"/>
    <property type="match status" value="1"/>
</dbReference>
<dbReference type="InterPro" id="IPR005948">
    <property type="entry name" value="ThiB-like"/>
</dbReference>
<dbReference type="AlphaFoldDB" id="A0A7G9S6K3"/>
<dbReference type="Proteomes" id="UP000515934">
    <property type="component" value="Chromosome"/>
</dbReference>
<dbReference type="Gene3D" id="3.40.190.10">
    <property type="entry name" value="Periplasmic binding protein-like II"/>
    <property type="match status" value="2"/>
</dbReference>
<dbReference type="PANTHER" id="PTHR30006">
    <property type="entry name" value="THIAMINE-BINDING PERIPLASMIC PROTEIN-RELATED"/>
    <property type="match status" value="1"/>
</dbReference>
<feature type="signal peptide" evidence="2">
    <location>
        <begin position="1"/>
        <end position="33"/>
    </location>
</feature>
<dbReference type="NCBIfam" id="TIGR01254">
    <property type="entry name" value="sfuA"/>
    <property type="match status" value="1"/>
</dbReference>
<dbReference type="RefSeq" id="WP_187555945.1">
    <property type="nucleotide sequence ID" value="NZ_CP060716.1"/>
</dbReference>
<evidence type="ECO:0000313" key="3">
    <source>
        <dbReference type="EMBL" id="QNN63478.1"/>
    </source>
</evidence>
<organism evidence="3 4">
    <name type="scientific">Leucobacter denitrificans</name>
    <dbReference type="NCBI Taxonomy" id="683042"/>
    <lineage>
        <taxon>Bacteria</taxon>
        <taxon>Bacillati</taxon>
        <taxon>Actinomycetota</taxon>
        <taxon>Actinomycetes</taxon>
        <taxon>Micrococcales</taxon>
        <taxon>Microbacteriaceae</taxon>
        <taxon>Leucobacter</taxon>
    </lineage>
</organism>
<dbReference type="GO" id="GO:0030975">
    <property type="term" value="F:thiamine binding"/>
    <property type="evidence" value="ECO:0007669"/>
    <property type="project" value="InterPro"/>
</dbReference>
<feature type="chain" id="PRO_5039343463" evidence="2">
    <location>
        <begin position="34"/>
        <end position="370"/>
    </location>
</feature>
<dbReference type="GO" id="GO:0015888">
    <property type="term" value="P:thiamine transport"/>
    <property type="evidence" value="ECO:0007669"/>
    <property type="project" value="InterPro"/>
</dbReference>
<evidence type="ECO:0000256" key="1">
    <source>
        <dbReference type="ARBA" id="ARBA00022729"/>
    </source>
</evidence>
<evidence type="ECO:0000256" key="2">
    <source>
        <dbReference type="SAM" id="SignalP"/>
    </source>
</evidence>